<dbReference type="GO" id="GO:0004077">
    <property type="term" value="F:biotin--[biotin carboxyl-carrier protein] ligase activity"/>
    <property type="evidence" value="ECO:0007669"/>
    <property type="project" value="UniProtKB-EC"/>
</dbReference>
<evidence type="ECO:0000313" key="8">
    <source>
        <dbReference type="Proteomes" id="UP000005361"/>
    </source>
</evidence>
<dbReference type="KEGG" id="pft:JBW_01388"/>
<dbReference type="PANTHER" id="PTHR12835:SF5">
    <property type="entry name" value="BIOTIN--PROTEIN LIGASE"/>
    <property type="match status" value="1"/>
</dbReference>
<evidence type="ECO:0000256" key="4">
    <source>
        <dbReference type="ARBA" id="ARBA00023267"/>
    </source>
</evidence>
<protein>
    <recommendedName>
        <fullName evidence="5">biotin--[biotin carboxyl-carrier protein] ligase</fullName>
        <ecNumber evidence="5">6.3.4.15</ecNumber>
    </recommendedName>
</protein>
<feature type="domain" description="BPL/LPL catalytic" evidence="6">
    <location>
        <begin position="9"/>
        <end position="199"/>
    </location>
</feature>
<name>I9NQV7_9FIRM</name>
<dbReference type="RefSeq" id="WP_007956764.1">
    <property type="nucleotide sequence ID" value="NZ_CP010978.1"/>
</dbReference>
<dbReference type="EMBL" id="CP010978">
    <property type="protein sequence ID" value="AJQ26740.1"/>
    <property type="molecule type" value="Genomic_DNA"/>
</dbReference>
<keyword evidence="2" id="KW-0547">Nucleotide-binding</keyword>
<dbReference type="NCBIfam" id="TIGR00121">
    <property type="entry name" value="birA_ligase"/>
    <property type="match status" value="1"/>
</dbReference>
<dbReference type="GO" id="GO:0005737">
    <property type="term" value="C:cytoplasm"/>
    <property type="evidence" value="ECO:0007669"/>
    <property type="project" value="TreeGrafter"/>
</dbReference>
<evidence type="ECO:0000256" key="5">
    <source>
        <dbReference type="ARBA" id="ARBA00024227"/>
    </source>
</evidence>
<dbReference type="SUPFAM" id="SSF50037">
    <property type="entry name" value="C-terminal domain of transcriptional repressors"/>
    <property type="match status" value="1"/>
</dbReference>
<dbReference type="PROSITE" id="PS51733">
    <property type="entry name" value="BPL_LPL_CATALYTIC"/>
    <property type="match status" value="1"/>
</dbReference>
<dbReference type="EC" id="6.3.4.15" evidence="5"/>
<dbReference type="Pfam" id="PF02237">
    <property type="entry name" value="BPL_C"/>
    <property type="match status" value="1"/>
</dbReference>
<gene>
    <name evidence="7" type="ORF">JBW_01388</name>
</gene>
<evidence type="ECO:0000256" key="1">
    <source>
        <dbReference type="ARBA" id="ARBA00022598"/>
    </source>
</evidence>
<organism evidence="7 8">
    <name type="scientific">Pelosinus fermentans JBW45</name>
    <dbReference type="NCBI Taxonomy" id="1192197"/>
    <lineage>
        <taxon>Bacteria</taxon>
        <taxon>Bacillati</taxon>
        <taxon>Bacillota</taxon>
        <taxon>Negativicutes</taxon>
        <taxon>Selenomonadales</taxon>
        <taxon>Sporomusaceae</taxon>
        <taxon>Pelosinus</taxon>
    </lineage>
</organism>
<proteinExistence type="predicted"/>
<keyword evidence="1 7" id="KW-0436">Ligase</keyword>
<keyword evidence="4" id="KW-0092">Biotin</keyword>
<dbReference type="Proteomes" id="UP000005361">
    <property type="component" value="Chromosome"/>
</dbReference>
<dbReference type="InterPro" id="IPR004143">
    <property type="entry name" value="BPL_LPL_catalytic"/>
</dbReference>
<dbReference type="GO" id="GO:0016740">
    <property type="term" value="F:transferase activity"/>
    <property type="evidence" value="ECO:0007669"/>
    <property type="project" value="UniProtKB-ARBA"/>
</dbReference>
<dbReference type="Gene3D" id="2.30.30.100">
    <property type="match status" value="1"/>
</dbReference>
<dbReference type="InterPro" id="IPR004408">
    <property type="entry name" value="Biotin_CoA_COase_ligase"/>
</dbReference>
<dbReference type="PANTHER" id="PTHR12835">
    <property type="entry name" value="BIOTIN PROTEIN LIGASE"/>
    <property type="match status" value="1"/>
</dbReference>
<dbReference type="HOGENOM" id="CLU_051096_5_2_9"/>
<evidence type="ECO:0000256" key="3">
    <source>
        <dbReference type="ARBA" id="ARBA00022840"/>
    </source>
</evidence>
<reference evidence="7 8" key="1">
    <citation type="journal article" date="2015" name="Genome Announc.">
        <title>Complete Genome Sequence of Pelosinus fermentans JBW45, a Member of a Remarkably Competitive Group of Negativicutes in the Firmicutes Phylum.</title>
        <authorList>
            <person name="De Leon K.B."/>
            <person name="Utturkar S.M."/>
            <person name="Camilleri L.B."/>
            <person name="Elias D.A."/>
            <person name="Arkin A.P."/>
            <person name="Fields M.W."/>
            <person name="Brown S.D."/>
            <person name="Wall J.D."/>
        </authorList>
    </citation>
    <scope>NUCLEOTIDE SEQUENCE [LARGE SCALE GENOMIC DNA]</scope>
    <source>
        <strain evidence="7 8">JBW45</strain>
    </source>
</reference>
<keyword evidence="3" id="KW-0067">ATP-binding</keyword>
<dbReference type="SUPFAM" id="SSF55681">
    <property type="entry name" value="Class II aaRS and biotin synthetases"/>
    <property type="match status" value="1"/>
</dbReference>
<dbReference type="Gene3D" id="3.30.930.10">
    <property type="entry name" value="Bira Bifunctional Protein, Domain 2"/>
    <property type="match status" value="1"/>
</dbReference>
<dbReference type="STRING" id="1192197.JBW_01388"/>
<reference evidence="8" key="2">
    <citation type="submission" date="2015-02" db="EMBL/GenBank/DDBJ databases">
        <title>Complete Genome Sequence of Pelosinus fermentans JBW45.</title>
        <authorList>
            <person name="De Leon K.B."/>
            <person name="Utturkar S.M."/>
            <person name="Camilleri L.B."/>
            <person name="Arkin A.P."/>
            <person name="Fields M.W."/>
            <person name="Brown S.D."/>
            <person name="Wall J.D."/>
        </authorList>
    </citation>
    <scope>NUCLEOTIDE SEQUENCE [LARGE SCALE GENOMIC DNA]</scope>
    <source>
        <strain evidence="8">JBW45</strain>
    </source>
</reference>
<dbReference type="GO" id="GO:0005524">
    <property type="term" value="F:ATP binding"/>
    <property type="evidence" value="ECO:0007669"/>
    <property type="project" value="UniProtKB-KW"/>
</dbReference>
<dbReference type="GO" id="GO:0009249">
    <property type="term" value="P:protein lipoylation"/>
    <property type="evidence" value="ECO:0007669"/>
    <property type="project" value="UniProtKB-ARBA"/>
</dbReference>
<dbReference type="Pfam" id="PF03099">
    <property type="entry name" value="BPL_LplA_LipB"/>
    <property type="match status" value="1"/>
</dbReference>
<dbReference type="InterPro" id="IPR045864">
    <property type="entry name" value="aa-tRNA-synth_II/BPL/LPL"/>
</dbReference>
<evidence type="ECO:0000256" key="2">
    <source>
        <dbReference type="ARBA" id="ARBA00022741"/>
    </source>
</evidence>
<dbReference type="InterPro" id="IPR008988">
    <property type="entry name" value="Transcriptional_repressor_C"/>
</dbReference>
<dbReference type="CDD" id="cd16442">
    <property type="entry name" value="BPL"/>
    <property type="match status" value="1"/>
</dbReference>
<dbReference type="AlphaFoldDB" id="I9NQV7"/>
<accession>I9NQV7</accession>
<sequence>MDDNYVNDEKMRKEIETKLPGRRIHYYREISSTNTAALEFAEARAPEGTLVLADRQTGGHGRLNRKWLSPAGGGLWFTLVLRPQIDPEKAAQITLLAAVAIARAIEIHTGICPGIKWPNDLLIKGKKVCGIIAEMESGETIDHVILGIGINVNMDVQDFSLDLQDIATSLSQELGRPICRLSLLDEVLRQFDCWYSIWQRDGFEPIRVTWKQFNITLKQNVKVDSGDAVWSGEALDIDDGGALIIKSMNGMIKKFNFGEVSVR</sequence>
<evidence type="ECO:0000259" key="6">
    <source>
        <dbReference type="PROSITE" id="PS51733"/>
    </source>
</evidence>
<evidence type="ECO:0000313" key="7">
    <source>
        <dbReference type="EMBL" id="AJQ26740.1"/>
    </source>
</evidence>
<dbReference type="OrthoDB" id="9807064at2"/>
<dbReference type="InterPro" id="IPR003142">
    <property type="entry name" value="BPL_C"/>
</dbReference>